<evidence type="ECO:0000259" key="6">
    <source>
        <dbReference type="Pfam" id="PF24893"/>
    </source>
</evidence>
<dbReference type="InterPro" id="IPR055462">
    <property type="entry name" value="DUF7034"/>
</dbReference>
<keyword evidence="1" id="KW-1133">Transmembrane helix</keyword>
<dbReference type="Pfam" id="PF22933">
    <property type="entry name" value="ComC_SSD"/>
    <property type="match status" value="1"/>
</dbReference>
<evidence type="ECO:0000256" key="1">
    <source>
        <dbReference type="SAM" id="Phobius"/>
    </source>
</evidence>
<feature type="chain" id="PRO_5043020999" description="EGF-like domain-containing protein" evidence="2">
    <location>
        <begin position="22"/>
        <end position="1343"/>
    </location>
</feature>
<feature type="domain" description="DUF7035" evidence="5">
    <location>
        <begin position="630"/>
        <end position="758"/>
    </location>
</feature>
<dbReference type="Pfam" id="PF24893">
    <property type="entry name" value="DUF7743"/>
    <property type="match status" value="1"/>
</dbReference>
<dbReference type="PANTHER" id="PTHR31378:SF46">
    <property type="entry name" value="EGF-LIKE DOMAIN-CONTAINING PROTEIN"/>
    <property type="match status" value="1"/>
</dbReference>
<evidence type="ECO:0008006" key="10">
    <source>
        <dbReference type="Google" id="ProtNLM"/>
    </source>
</evidence>
<sequence length="1343" mass="150667">MNKKKLFFFLIFQFFFYYSLSTVQYTINTDDLIQYPSSQLRTTCFFSVKVLITNFDQKITSVQIPNFSALSYSSSDGKSSFLSLSASNVEFGNYTTKISFLNATSTLYSIDFNYYCNRFDFENYKIIGLSSSFTLNNVFFLFKITNFPPKVLLEGITSNNGRVIASRALANGLFFLQIDKIKSLSIPINTSFNFDGGKTLSFTIDLPFQIDTYTEIESLEYYPKSNIILTDNIVSYGNLKLKTNSSYIYFDSNSNILPIKTGGNNIDESLYMLQFIGLSSYSFRIQNGSSFIEKQVSLYPGSFTNTIIITGVGIFSFYDRYQYITLEGIEIKNITLLDDMKITSPLSFLRKSIYFPFGYIGGNSKQSNFSFSFVFFQTNPESYFVVNYDSVQFNPYSFNGSLDINSPRLLGYEIIASNYESLIFKLRVSDDSSGIKYIQTAFFSYAIFGDSFVDGNSLNATLEFKIPYAGFDSINLCDNAMNCEFYNLDSYYFLDFSNPVYLTSPSTLFSIPKEFDLSNCIQDISYKYNDFSVTDISIANVMYIDIINFPTSRDLTISLILNSANPYAQSPTYFATYNNATKKFECEFIVPANINVGPLQFLISFTENIIFSFSLPKRFQLIVKESLYTDFIGPIVTKYSKFQNGSNPLALGWDFIFENDINGYKDGYILVRSSIDMAIRNITGIRSSGTIFNGTYKFSATVSQTCISQTYTIFYAKFIDTQGQETIYDKMNPGISSINPFYPLLNDVGFTSIDLICKSSLLSPNGPLENPTLNSFTFSPSILEVFSSNRKITFNYTASHPDGLLIYDSIYPIIYLTSHNQEIITGSQSTTILSHNKTHVNYCTQLEVPVGFGYSGTGYNSLIVNCFGIISNAGTHSGYTSKLLNDTNFPFNIEASFTSVNVILTGSSVLSSNGGKLFIYGRFLGSVASITVEHGSNKALHTPKQLSETQFLIDDISPTDTYISITALSGTNLLSNTLIVYPKLFKNSTISKPSIPTPTPSTPTIKCKTTCGESNKQGYCSTTQGVCICYSPWIGNDCQSRIITVPPPKVNETNPSTEITTPSESSELTYSSVVSIVSIREFDYYNNVVNNYTFEKWIFKPIVNTDNKKIYSYFSNIIMNNQVVSNITSVLEWNSKASIVQFAGQNISLNPSSIKYTITISKYNFESQLNTLQLIMSASIKTQNDQTNDKCSSINFGDSSSSTNQNNIDSNYIQLQVDDHSFYGRFIKRCLLDSRVVSISNSLLDGNLSALKSNKASSFVGINIPWFSKEAILDPDFSVLLGQPDNSCNGANDSGLTKSQLIGIIVGSVCFFIVLVIILLFFLLKRCLLFKIFVYKLFKKRKY</sequence>
<feature type="domain" description="DUF7949" evidence="7">
    <location>
        <begin position="1007"/>
        <end position="1042"/>
    </location>
</feature>
<protein>
    <recommendedName>
        <fullName evidence="10">EGF-like domain-containing protein</fullName>
    </recommendedName>
</protein>
<keyword evidence="2" id="KW-0732">Signal</keyword>
<organism evidence="8 9">
    <name type="scientific">Dictyostelium firmibasis</name>
    <dbReference type="NCBI Taxonomy" id="79012"/>
    <lineage>
        <taxon>Eukaryota</taxon>
        <taxon>Amoebozoa</taxon>
        <taxon>Evosea</taxon>
        <taxon>Eumycetozoa</taxon>
        <taxon>Dictyostelia</taxon>
        <taxon>Dictyosteliales</taxon>
        <taxon>Dictyosteliaceae</taxon>
        <taxon>Dictyostelium</taxon>
    </lineage>
</organism>
<keyword evidence="1" id="KW-0812">Transmembrane</keyword>
<dbReference type="InterPro" id="IPR056645">
    <property type="entry name" value="DUF7743"/>
</dbReference>
<evidence type="ECO:0000256" key="2">
    <source>
        <dbReference type="SAM" id="SignalP"/>
    </source>
</evidence>
<evidence type="ECO:0000313" key="8">
    <source>
        <dbReference type="EMBL" id="KAK5574707.1"/>
    </source>
</evidence>
<feature type="signal peptide" evidence="2">
    <location>
        <begin position="1"/>
        <end position="21"/>
    </location>
</feature>
<keyword evidence="9" id="KW-1185">Reference proteome</keyword>
<dbReference type="InterPro" id="IPR054484">
    <property type="entry name" value="ComC_SSD"/>
</dbReference>
<gene>
    <name evidence="8" type="ORF">RB653_009960</name>
</gene>
<dbReference type="InterPro" id="IPR057709">
    <property type="entry name" value="DUF7949"/>
</dbReference>
<dbReference type="InterPro" id="IPR055463">
    <property type="entry name" value="DUF7035"/>
</dbReference>
<keyword evidence="1" id="KW-0472">Membrane</keyword>
<comment type="caution">
    <text evidence="8">The sequence shown here is derived from an EMBL/GenBank/DDBJ whole genome shotgun (WGS) entry which is preliminary data.</text>
</comment>
<evidence type="ECO:0000313" key="9">
    <source>
        <dbReference type="Proteomes" id="UP001344447"/>
    </source>
</evidence>
<dbReference type="PANTHER" id="PTHR31378">
    <property type="entry name" value="EGF-LIKE DOMAIN-CONTAINING PROTEIN-RELATED-RELATED"/>
    <property type="match status" value="1"/>
</dbReference>
<feature type="transmembrane region" description="Helical" evidence="1">
    <location>
        <begin position="1301"/>
        <end position="1324"/>
    </location>
</feature>
<dbReference type="EMBL" id="JAVFKY010000006">
    <property type="protein sequence ID" value="KAK5574707.1"/>
    <property type="molecule type" value="Genomic_DNA"/>
</dbReference>
<feature type="domain" description="DUF7743" evidence="6">
    <location>
        <begin position="402"/>
        <end position="495"/>
    </location>
</feature>
<evidence type="ECO:0000259" key="5">
    <source>
        <dbReference type="Pfam" id="PF23034"/>
    </source>
</evidence>
<dbReference type="Pfam" id="PF23033">
    <property type="entry name" value="DUF7034"/>
    <property type="match status" value="1"/>
</dbReference>
<accession>A0AAN7TS49</accession>
<name>A0AAN7TS49_9MYCE</name>
<proteinExistence type="predicted"/>
<dbReference type="Pfam" id="PF23034">
    <property type="entry name" value="DUF7035"/>
    <property type="match status" value="1"/>
</dbReference>
<evidence type="ECO:0000259" key="3">
    <source>
        <dbReference type="Pfam" id="PF22933"/>
    </source>
</evidence>
<feature type="domain" description="DUF7034" evidence="4">
    <location>
        <begin position="771"/>
        <end position="898"/>
    </location>
</feature>
<evidence type="ECO:0000259" key="7">
    <source>
        <dbReference type="Pfam" id="PF25820"/>
    </source>
</evidence>
<dbReference type="Pfam" id="PF25820">
    <property type="entry name" value="DUF7949"/>
    <property type="match status" value="1"/>
</dbReference>
<reference evidence="8 9" key="1">
    <citation type="submission" date="2023-11" db="EMBL/GenBank/DDBJ databases">
        <title>Dfirmibasis_genome.</title>
        <authorList>
            <person name="Edelbroek B."/>
            <person name="Kjellin J."/>
            <person name="Jerlstrom-Hultqvist J."/>
            <person name="Soderbom F."/>
        </authorList>
    </citation>
    <scope>NUCLEOTIDE SEQUENCE [LARGE SCALE GENOMIC DNA]</scope>
    <source>
        <strain evidence="8 9">TNS-C-14</strain>
    </source>
</reference>
<feature type="domain" description="ComC supersandwich" evidence="3">
    <location>
        <begin position="1074"/>
        <end position="1280"/>
    </location>
</feature>
<dbReference type="Proteomes" id="UP001344447">
    <property type="component" value="Unassembled WGS sequence"/>
</dbReference>
<evidence type="ECO:0000259" key="4">
    <source>
        <dbReference type="Pfam" id="PF23033"/>
    </source>
</evidence>